<sequence>MGRIRVISYEDRIFQDRREAGRFLSEALKKFQGRDALVLGIPRGGLVVAAEIARAIGADMDAALTRKIGAPLQPELAIGALSESGQIYLNSALAAQVGADEEYIEQEKARQAGVIKERAQQYRKVRPKASVTDRLVIVTDDGAATGATMLATLWSLRQEKPQRLIAALPVVSGDAVEILAGAADELVVLQVPMYLAGISQFYGDFSQTSDDEVVGILKEFAARRGRKL</sequence>
<dbReference type="Pfam" id="PF00156">
    <property type="entry name" value="Pribosyltran"/>
    <property type="match status" value="1"/>
</dbReference>
<dbReference type="SUPFAM" id="SSF53271">
    <property type="entry name" value="PRTase-like"/>
    <property type="match status" value="1"/>
</dbReference>
<feature type="domain" description="Phosphoribosyltransferase" evidence="1">
    <location>
        <begin position="19"/>
        <end position="170"/>
    </location>
</feature>
<accession>A0A410P364</accession>
<dbReference type="KEGG" id="vai:BU251_02270"/>
<evidence type="ECO:0000313" key="3">
    <source>
        <dbReference type="Proteomes" id="UP000287243"/>
    </source>
</evidence>
<reference evidence="2 3" key="1">
    <citation type="submission" date="2017-01" db="EMBL/GenBank/DDBJ databases">
        <title>First insights into the biology of 'candidatus Vampirococcus archaeovorus'.</title>
        <authorList>
            <person name="Kizina J."/>
            <person name="Jordan S."/>
            <person name="Stueber K."/>
            <person name="Reinhardt R."/>
            <person name="Harder J."/>
        </authorList>
    </citation>
    <scope>NUCLEOTIDE SEQUENCE [LARGE SCALE GENOMIC DNA]</scope>
    <source>
        <strain evidence="2 3">LiM</strain>
    </source>
</reference>
<evidence type="ECO:0000259" key="1">
    <source>
        <dbReference type="Pfam" id="PF00156"/>
    </source>
</evidence>
<dbReference type="OrthoDB" id="9810066at2"/>
<protein>
    <submittedName>
        <fullName evidence="2">Phosphoribosyl transferase domain protein</fullName>
    </submittedName>
</protein>
<dbReference type="CDD" id="cd06223">
    <property type="entry name" value="PRTases_typeI"/>
    <property type="match status" value="1"/>
</dbReference>
<dbReference type="Gene3D" id="3.30.1310.20">
    <property type="entry name" value="PRTase-like"/>
    <property type="match status" value="1"/>
</dbReference>
<evidence type="ECO:0000313" key="2">
    <source>
        <dbReference type="EMBL" id="QAT16637.1"/>
    </source>
</evidence>
<proteinExistence type="predicted"/>
<dbReference type="EMBL" id="CP019384">
    <property type="protein sequence ID" value="QAT16637.1"/>
    <property type="molecule type" value="Genomic_DNA"/>
</dbReference>
<dbReference type="Gene3D" id="3.40.50.2020">
    <property type="match status" value="1"/>
</dbReference>
<dbReference type="AlphaFoldDB" id="A0A410P364"/>
<dbReference type="Proteomes" id="UP000287243">
    <property type="component" value="Chromosome"/>
</dbReference>
<gene>
    <name evidence="2" type="ORF">BU251_02270</name>
</gene>
<name>A0A410P364_VELA1</name>
<organism evidence="2 3">
    <name type="scientific">Velamenicoccus archaeovorus</name>
    <dbReference type="NCBI Taxonomy" id="1930593"/>
    <lineage>
        <taxon>Bacteria</taxon>
        <taxon>Pseudomonadati</taxon>
        <taxon>Candidatus Omnitrophota</taxon>
        <taxon>Candidatus Velamenicoccus</taxon>
    </lineage>
</organism>
<dbReference type="RefSeq" id="WP_128699274.1">
    <property type="nucleotide sequence ID" value="NZ_CP019384.1"/>
</dbReference>
<dbReference type="InterPro" id="IPR029057">
    <property type="entry name" value="PRTase-like"/>
</dbReference>
<dbReference type="InterPro" id="IPR000836">
    <property type="entry name" value="PRTase_dom"/>
</dbReference>
<dbReference type="GO" id="GO:0016740">
    <property type="term" value="F:transferase activity"/>
    <property type="evidence" value="ECO:0007669"/>
    <property type="project" value="UniProtKB-KW"/>
</dbReference>
<keyword evidence="3" id="KW-1185">Reference proteome</keyword>
<keyword evidence="2" id="KW-0808">Transferase</keyword>